<keyword evidence="2" id="KW-1133">Transmembrane helix</keyword>
<feature type="transmembrane region" description="Helical" evidence="2">
    <location>
        <begin position="613"/>
        <end position="634"/>
    </location>
</feature>
<feature type="signal peptide" evidence="3">
    <location>
        <begin position="1"/>
        <end position="18"/>
    </location>
</feature>
<accession>A0A937RLL2</accession>
<dbReference type="EMBL" id="JAEACQ010000337">
    <property type="protein sequence ID" value="MBL7632510.1"/>
    <property type="molecule type" value="Genomic_DNA"/>
</dbReference>
<dbReference type="InterPro" id="IPR036465">
    <property type="entry name" value="vWFA_dom_sf"/>
</dbReference>
<dbReference type="NCBIfam" id="NF041940">
    <property type="entry name" value="choice_anch_X"/>
    <property type="match status" value="1"/>
</dbReference>
<name>A0A937RLL2_9ACTN</name>
<feature type="compositionally biased region" description="Gly residues" evidence="1">
    <location>
        <begin position="793"/>
        <end position="828"/>
    </location>
</feature>
<proteinExistence type="predicted"/>
<dbReference type="SUPFAM" id="SSF53300">
    <property type="entry name" value="vWA-like"/>
    <property type="match status" value="1"/>
</dbReference>
<dbReference type="PROSITE" id="PS50234">
    <property type="entry name" value="VWFA"/>
    <property type="match status" value="1"/>
</dbReference>
<feature type="region of interest" description="Disordered" evidence="1">
    <location>
        <begin position="735"/>
        <end position="962"/>
    </location>
</feature>
<organism evidence="5 6">
    <name type="scientific">Frankia nepalensis</name>
    <dbReference type="NCBI Taxonomy" id="1836974"/>
    <lineage>
        <taxon>Bacteria</taxon>
        <taxon>Bacillati</taxon>
        <taxon>Actinomycetota</taxon>
        <taxon>Actinomycetes</taxon>
        <taxon>Frankiales</taxon>
        <taxon>Frankiaceae</taxon>
        <taxon>Frankia</taxon>
    </lineage>
</organism>
<feature type="region of interest" description="Disordered" evidence="1">
    <location>
        <begin position="19"/>
        <end position="45"/>
    </location>
</feature>
<protein>
    <recommendedName>
        <fullName evidence="4">VWFA domain-containing protein</fullName>
    </recommendedName>
</protein>
<evidence type="ECO:0000259" key="4">
    <source>
        <dbReference type="PROSITE" id="PS50234"/>
    </source>
</evidence>
<feature type="compositionally biased region" description="Low complexity" evidence="1">
    <location>
        <begin position="899"/>
        <end position="935"/>
    </location>
</feature>
<feature type="compositionally biased region" description="Gly residues" evidence="1">
    <location>
        <begin position="751"/>
        <end position="767"/>
    </location>
</feature>
<feature type="domain" description="VWFA" evidence="4">
    <location>
        <begin position="53"/>
        <end position="268"/>
    </location>
</feature>
<keyword evidence="2" id="KW-0472">Membrane</keyword>
<evidence type="ECO:0000256" key="3">
    <source>
        <dbReference type="SAM" id="SignalP"/>
    </source>
</evidence>
<gene>
    <name evidence="5" type="ORF">I7412_36230</name>
</gene>
<feature type="compositionally biased region" description="Pro residues" evidence="1">
    <location>
        <begin position="25"/>
        <end position="37"/>
    </location>
</feature>
<dbReference type="Gene3D" id="3.40.50.410">
    <property type="entry name" value="von Willebrand factor, type A domain"/>
    <property type="match status" value="1"/>
</dbReference>
<keyword evidence="3" id="KW-0732">Signal</keyword>
<reference evidence="5" key="1">
    <citation type="submission" date="2020-12" db="EMBL/GenBank/DDBJ databases">
        <title>Genomic characterization of non-nitrogen-fixing Frankia strains.</title>
        <authorList>
            <person name="Carlos-Shanley C."/>
            <person name="Guerra T."/>
            <person name="Hahn D."/>
        </authorList>
    </citation>
    <scope>NUCLEOTIDE SEQUENCE</scope>
    <source>
        <strain evidence="5">CN6</strain>
    </source>
</reference>
<evidence type="ECO:0000313" key="5">
    <source>
        <dbReference type="EMBL" id="MBL7632510.1"/>
    </source>
</evidence>
<dbReference type="AlphaFoldDB" id="A0A937RLL2"/>
<dbReference type="InterPro" id="IPR002035">
    <property type="entry name" value="VWF_A"/>
</dbReference>
<evidence type="ECO:0000313" key="6">
    <source>
        <dbReference type="Proteomes" id="UP000604475"/>
    </source>
</evidence>
<feature type="compositionally biased region" description="Gly residues" evidence="1">
    <location>
        <begin position="776"/>
        <end position="786"/>
    </location>
</feature>
<feature type="compositionally biased region" description="Gly residues" evidence="1">
    <location>
        <begin position="858"/>
        <end position="873"/>
    </location>
</feature>
<sequence length="962" mass="97218">MAGAIAFLLGFAVIPAAAQSTPVPSNSPAPTGSPAPPGGEVATVSPDGRARVHAVVLIDESSSETPADVAEEAGAAGIIASHGHLDPSSKVAVIGFGSDDGKAGQDPAIDRCPFAPVGSADFTTCQDEFHVRTVDEGSGTDHASALAKALSILESNHDPNYFDVIFLLTDGGVHVENSPKYGQNLTGERRTAEAKRQVLEEISPQLKDAGIQVWPLGFGDEVDVDWMGRLEKIGAGANPACAEVPVAAPSYRYAGTSGGVGASVTEALANATCGKFDGPITEQGQPGDTKSLFVDIPMTASTGTINAQKRDKNIKVQFKDPEGNLVQGDGEARGSVFKLATSGTSESLWIQDPLPGRWEVIFTWPQNSTPQTVDVTLIWQGELNTSIDLVPAAPSPGERATVRVSLLTSRNEPITDPTLLEGLAFRATLAGDGFRAVPVTLVDDGTSGDEKANDGRYAGQVTVPTNATGELRITGSVQAEGLRGTVQSATYGIPGSRSGGAILSLPPVDREYRGGTIDGSLQVDNPGAADLRIQLALEGGDGLSVDPATLSVPAGQNGFRQDLKISIPADAAYGDRDVVLRVLDVSSGGQGKVLAESRLIFELVAPPPWWKKYWYLFPLAVAVLAAAAAAVLVARRRARARADVQELTATLWHGGREVARLPAPSYWAPAFRFQVMAGQMGVTLAFANPGDVAYTVTRAKHAQLTVTSPRGISQTDDVGTRIPLPEGVELVLLDGRAPGVGPREPSSFPGGQPGHGPGPGGAPGPGGQEQFADMGAGTGWNGGGQGPAPDMGAGTGWSGSPGAGASAGWGGAPTAGAGAAGGWGGGGDAATSASAAGGWGSPDASTWNGGQRPPAGADPGGGWGGPAAGGTNGWGSQAGPAGGGPAASGGTAGGGWGPAGATNPWGGPATGAPGAEAGWATPPTTPTSPGDATTWSADPADPTRHPTDQPPAPPPSRGDTMW</sequence>
<dbReference type="Proteomes" id="UP000604475">
    <property type="component" value="Unassembled WGS sequence"/>
</dbReference>
<comment type="caution">
    <text evidence="5">The sequence shown here is derived from an EMBL/GenBank/DDBJ whole genome shotgun (WGS) entry which is preliminary data.</text>
</comment>
<feature type="compositionally biased region" description="Gly residues" evidence="1">
    <location>
        <begin position="880"/>
        <end position="898"/>
    </location>
</feature>
<feature type="chain" id="PRO_5037827452" description="VWFA domain-containing protein" evidence="3">
    <location>
        <begin position="19"/>
        <end position="962"/>
    </location>
</feature>
<keyword evidence="6" id="KW-1185">Reference proteome</keyword>
<dbReference type="CDD" id="cd00198">
    <property type="entry name" value="vWFA"/>
    <property type="match status" value="1"/>
</dbReference>
<dbReference type="RefSeq" id="WP_203010476.1">
    <property type="nucleotide sequence ID" value="NZ_JADWYU010000253.1"/>
</dbReference>
<evidence type="ECO:0000256" key="1">
    <source>
        <dbReference type="SAM" id="MobiDB-lite"/>
    </source>
</evidence>
<feature type="compositionally biased region" description="Low complexity" evidence="1">
    <location>
        <begin position="829"/>
        <end position="857"/>
    </location>
</feature>
<keyword evidence="2" id="KW-0812">Transmembrane</keyword>
<evidence type="ECO:0000256" key="2">
    <source>
        <dbReference type="SAM" id="Phobius"/>
    </source>
</evidence>